<dbReference type="GO" id="GO:0010038">
    <property type="term" value="P:response to metal ion"/>
    <property type="evidence" value="ECO:0007669"/>
    <property type="project" value="InterPro"/>
</dbReference>
<evidence type="ECO:0000313" key="3">
    <source>
        <dbReference type="Proteomes" id="UP000504844"/>
    </source>
</evidence>
<dbReference type="Proteomes" id="UP000504844">
    <property type="component" value="Chromosome"/>
</dbReference>
<protein>
    <submittedName>
        <fullName evidence="2">Divalent-cation tolerance protein CutA</fullName>
    </submittedName>
</protein>
<dbReference type="Gene3D" id="3.30.70.120">
    <property type="match status" value="1"/>
</dbReference>
<dbReference type="InterPro" id="IPR004323">
    <property type="entry name" value="Ion_tolerance_CutA"/>
</dbReference>
<gene>
    <name evidence="2" type="ORF">HQN60_08600</name>
</gene>
<sequence>MTTPTEILIVWCNCPDHATATHLASGLVKEKLAACVNVLPAVESIYHWENRLENATEVPLMIKTTRANYCQLENWLQTHHPYTIAEIIATPVTAGLPAYLNWVRTATAENI</sequence>
<dbReference type="AlphaFoldDB" id="A0A6M8SNJ8"/>
<dbReference type="GO" id="GO:0005507">
    <property type="term" value="F:copper ion binding"/>
    <property type="evidence" value="ECO:0007669"/>
    <property type="project" value="TreeGrafter"/>
</dbReference>
<keyword evidence="3" id="KW-1185">Reference proteome</keyword>
<dbReference type="KEGG" id="dee:HQN60_08600"/>
<dbReference type="InterPro" id="IPR011322">
    <property type="entry name" value="N-reg_PII-like_a/b"/>
</dbReference>
<dbReference type="PANTHER" id="PTHR23419">
    <property type="entry name" value="DIVALENT CATION TOLERANCE CUTA-RELATED"/>
    <property type="match status" value="1"/>
</dbReference>
<accession>A0A6M8SNJ8</accession>
<dbReference type="Pfam" id="PF03091">
    <property type="entry name" value="CutA1"/>
    <property type="match status" value="1"/>
</dbReference>
<dbReference type="InterPro" id="IPR015867">
    <property type="entry name" value="N-reg_PII/ATP_PRibTrfase_C"/>
</dbReference>
<evidence type="ECO:0000313" key="2">
    <source>
        <dbReference type="EMBL" id="QKJ66755.1"/>
    </source>
</evidence>
<dbReference type="PANTHER" id="PTHR23419:SF8">
    <property type="entry name" value="FI09726P"/>
    <property type="match status" value="1"/>
</dbReference>
<proteinExistence type="inferred from homology"/>
<dbReference type="SUPFAM" id="SSF54913">
    <property type="entry name" value="GlnB-like"/>
    <property type="match status" value="1"/>
</dbReference>
<reference evidence="2 3" key="1">
    <citation type="submission" date="2020-05" db="EMBL/GenBank/DDBJ databases">
        <title>Complete genome sequence of Deefgea sp. D17.</title>
        <authorList>
            <person name="Bae J.-W."/>
            <person name="Han J.E."/>
        </authorList>
    </citation>
    <scope>NUCLEOTIDE SEQUENCE [LARGE SCALE GENOMIC DNA]</scope>
    <source>
        <strain evidence="2 3">D17</strain>
    </source>
</reference>
<comment type="similarity">
    <text evidence="1">Belongs to the CutA family.</text>
</comment>
<dbReference type="EMBL" id="CP054143">
    <property type="protein sequence ID" value="QKJ66755.1"/>
    <property type="molecule type" value="Genomic_DNA"/>
</dbReference>
<organism evidence="2 3">
    <name type="scientific">Deefgea piscis</name>
    <dbReference type="NCBI Taxonomy" id="2739061"/>
    <lineage>
        <taxon>Bacteria</taxon>
        <taxon>Pseudomonadati</taxon>
        <taxon>Pseudomonadota</taxon>
        <taxon>Betaproteobacteria</taxon>
        <taxon>Neisseriales</taxon>
        <taxon>Chitinibacteraceae</taxon>
        <taxon>Deefgea</taxon>
    </lineage>
</organism>
<evidence type="ECO:0000256" key="1">
    <source>
        <dbReference type="ARBA" id="ARBA00010169"/>
    </source>
</evidence>
<name>A0A6M8SNJ8_9NEIS</name>